<proteinExistence type="predicted"/>
<keyword evidence="2" id="KW-1185">Reference proteome</keyword>
<dbReference type="EMBL" id="JBHTEE010000001">
    <property type="protein sequence ID" value="MFC7603644.1"/>
    <property type="molecule type" value="Genomic_DNA"/>
</dbReference>
<evidence type="ECO:0000313" key="1">
    <source>
        <dbReference type="EMBL" id="MFC7603644.1"/>
    </source>
</evidence>
<accession>A0ABW2T5J7</accession>
<comment type="caution">
    <text evidence="1">The sequence shown here is derived from an EMBL/GenBank/DDBJ whole genome shotgun (WGS) entry which is preliminary data.</text>
</comment>
<reference evidence="2" key="1">
    <citation type="journal article" date="2019" name="Int. J. Syst. Evol. Microbiol.">
        <title>The Global Catalogue of Microorganisms (GCM) 10K type strain sequencing project: providing services to taxonomists for standard genome sequencing and annotation.</title>
        <authorList>
            <consortium name="The Broad Institute Genomics Platform"/>
            <consortium name="The Broad Institute Genome Sequencing Center for Infectious Disease"/>
            <person name="Wu L."/>
            <person name="Ma J."/>
        </authorList>
    </citation>
    <scope>NUCLEOTIDE SEQUENCE [LARGE SCALE GENOMIC DNA]</scope>
    <source>
        <strain evidence="2">JCM 10083</strain>
    </source>
</reference>
<evidence type="ECO:0000313" key="2">
    <source>
        <dbReference type="Proteomes" id="UP001596514"/>
    </source>
</evidence>
<sequence>MAKQDEINALVERLGTVTDGLRSDIEAIKAEHPEVDLSALEARVAGLEGLDAEYPAAPPQE</sequence>
<dbReference type="RefSeq" id="WP_343982100.1">
    <property type="nucleotide sequence ID" value="NZ_BAAAGK010000233.1"/>
</dbReference>
<gene>
    <name evidence="1" type="ORF">ACFQVD_26375</name>
</gene>
<dbReference type="Proteomes" id="UP001596514">
    <property type="component" value="Unassembled WGS sequence"/>
</dbReference>
<organism evidence="1 2">
    <name type="scientific">Streptosporangium amethystogenes subsp. fukuiense</name>
    <dbReference type="NCBI Taxonomy" id="698418"/>
    <lineage>
        <taxon>Bacteria</taxon>
        <taxon>Bacillati</taxon>
        <taxon>Actinomycetota</taxon>
        <taxon>Actinomycetes</taxon>
        <taxon>Streptosporangiales</taxon>
        <taxon>Streptosporangiaceae</taxon>
        <taxon>Streptosporangium</taxon>
    </lineage>
</organism>
<protein>
    <submittedName>
        <fullName evidence="1">Uncharacterized protein</fullName>
    </submittedName>
</protein>
<name>A0ABW2T5J7_9ACTN</name>